<dbReference type="Pfam" id="PF00156">
    <property type="entry name" value="Pribosyltran"/>
    <property type="match status" value="1"/>
</dbReference>
<dbReference type="InterPro" id="IPR000836">
    <property type="entry name" value="PRTase_dom"/>
</dbReference>
<reference evidence="6 7" key="1">
    <citation type="journal article" date="2023" name="Nat. Commun.">
        <title>Origin of minicircular mitochondrial genomes in red algae.</title>
        <authorList>
            <person name="Lee Y."/>
            <person name="Cho C.H."/>
            <person name="Lee Y.M."/>
            <person name="Park S.I."/>
            <person name="Yang J.H."/>
            <person name="West J.A."/>
            <person name="Bhattacharya D."/>
            <person name="Yoon H.S."/>
        </authorList>
    </citation>
    <scope>NUCLEOTIDE SEQUENCE [LARGE SCALE GENOMIC DNA]</scope>
    <source>
        <strain evidence="6 7">CCMP1338</strain>
        <tissue evidence="6">Whole cell</tissue>
    </source>
</reference>
<dbReference type="PANTHER" id="PTHR43864">
    <property type="entry name" value="HYPOXANTHINE/GUANINE PHOSPHORIBOSYLTRANSFERASE"/>
    <property type="match status" value="1"/>
</dbReference>
<keyword evidence="7" id="KW-1185">Reference proteome</keyword>
<evidence type="ECO:0000259" key="5">
    <source>
        <dbReference type="Pfam" id="PF00156"/>
    </source>
</evidence>
<feature type="domain" description="Phosphoribosyltransferase" evidence="5">
    <location>
        <begin position="434"/>
        <end position="550"/>
    </location>
</feature>
<dbReference type="InterPro" id="IPR050118">
    <property type="entry name" value="Pur/Pyrimidine_PRTase"/>
</dbReference>
<dbReference type="Proteomes" id="UP001157974">
    <property type="component" value="Unassembled WGS sequence"/>
</dbReference>
<dbReference type="InterPro" id="IPR010079">
    <property type="entry name" value="Xanthine_PRibTrfase"/>
</dbReference>
<gene>
    <name evidence="6" type="ORF">NDN08_002256</name>
</gene>
<comment type="caution">
    <text evidence="6">The sequence shown here is derived from an EMBL/GenBank/DDBJ whole genome shotgun (WGS) entry which is preliminary data.</text>
</comment>
<keyword evidence="2" id="KW-0328">Glycosyltransferase</keyword>
<dbReference type="PANTHER" id="PTHR43864:SF1">
    <property type="entry name" value="XANTHINE PHOSPHORIBOSYLTRANSFERASE"/>
    <property type="match status" value="1"/>
</dbReference>
<name>A0AAV8UT63_9RHOD</name>
<organism evidence="6 7">
    <name type="scientific">Rhodosorus marinus</name>
    <dbReference type="NCBI Taxonomy" id="101924"/>
    <lineage>
        <taxon>Eukaryota</taxon>
        <taxon>Rhodophyta</taxon>
        <taxon>Stylonematophyceae</taxon>
        <taxon>Stylonematales</taxon>
        <taxon>Stylonemataceae</taxon>
        <taxon>Rhodosorus</taxon>
    </lineage>
</organism>
<keyword evidence="1" id="KW-0963">Cytoplasm</keyword>
<dbReference type="CDD" id="cd06223">
    <property type="entry name" value="PRTases_typeI"/>
    <property type="match status" value="1"/>
</dbReference>
<evidence type="ECO:0000256" key="3">
    <source>
        <dbReference type="ARBA" id="ARBA00022679"/>
    </source>
</evidence>
<evidence type="ECO:0000256" key="1">
    <source>
        <dbReference type="ARBA" id="ARBA00022490"/>
    </source>
</evidence>
<evidence type="ECO:0000256" key="4">
    <source>
        <dbReference type="ARBA" id="ARBA00022726"/>
    </source>
</evidence>
<dbReference type="NCBIfam" id="TIGR01744">
    <property type="entry name" value="XPRTase"/>
    <property type="match status" value="1"/>
</dbReference>
<dbReference type="EMBL" id="JAMWBK010000004">
    <property type="protein sequence ID" value="KAJ8905751.1"/>
    <property type="molecule type" value="Genomic_DNA"/>
</dbReference>
<dbReference type="InterPro" id="IPR029057">
    <property type="entry name" value="PRTase-like"/>
</dbReference>
<protein>
    <recommendedName>
        <fullName evidence="5">Phosphoribosyltransferase domain-containing protein</fullName>
    </recommendedName>
</protein>
<dbReference type="Gene3D" id="3.40.50.2020">
    <property type="match status" value="1"/>
</dbReference>
<evidence type="ECO:0000313" key="7">
    <source>
        <dbReference type="Proteomes" id="UP001157974"/>
    </source>
</evidence>
<dbReference type="AlphaFoldDB" id="A0AAV8UT63"/>
<keyword evidence="3" id="KW-0808">Transferase</keyword>
<proteinExistence type="predicted"/>
<dbReference type="GO" id="GO:0006166">
    <property type="term" value="P:purine ribonucleoside salvage"/>
    <property type="evidence" value="ECO:0007669"/>
    <property type="project" value="UniProtKB-KW"/>
</dbReference>
<accession>A0AAV8UT63</accession>
<sequence length="582" mass="64265">MGSLGRTGFQVQVRDGFGVNSGSGRLRICGRARSRVGMVKKGGRRFQSNPVDFGVVGVEDEDGDLLLDDLKDLGEEDEEMVEEGEEEDDDDALGDDLEVIDLGSMDPEESIEGDSVFDEPSLELLGDVLEGEIDDGEGFEDDEDLIDISEQEDSDGEDEPLSYMPGMQRFRSISLDRFVEDKEGGYIPAIESGFVGEFTRVWSAAIHPDARFREAKNQYGRVGVNLGYNFSDFFADPEADLSDIRLEDESMIKAKLTYLATRLPSLSISTSWEVENPGAQGTQSYFHRTMVPADVDALVQRLKPRSDKNRKVIFRCIAGFFDGEKELLTEGICEVAIHFASSRYASIAVASALDNMFKEHWKSLNLQFVDHDNASEFDEELKTQATSNKRVGGTLLKQRILREGKVLNGGILKVSSFVNHMVDVDLMDICGEDLAERLRDTMPNKVLTVEATGLIPALAVGRKLSIPVVFARKSRPITISESYQTMYQSKTKGQLSELIVSREYLNGGDRVLLIDDFLAGGSTCEALFKLANMAQARVVGLGVLIEKTKDGGRAFLSGYDVPVESLAKVTINDDNTLRVDDD</sequence>
<evidence type="ECO:0000256" key="2">
    <source>
        <dbReference type="ARBA" id="ARBA00022676"/>
    </source>
</evidence>
<dbReference type="GO" id="GO:0046110">
    <property type="term" value="P:xanthine metabolic process"/>
    <property type="evidence" value="ECO:0007669"/>
    <property type="project" value="InterPro"/>
</dbReference>
<keyword evidence="4" id="KW-0660">Purine salvage</keyword>
<evidence type="ECO:0000313" key="6">
    <source>
        <dbReference type="EMBL" id="KAJ8905751.1"/>
    </source>
</evidence>
<dbReference type="NCBIfam" id="NF006671">
    <property type="entry name" value="PRK09219.1"/>
    <property type="match status" value="1"/>
</dbReference>
<dbReference type="SUPFAM" id="SSF53271">
    <property type="entry name" value="PRTase-like"/>
    <property type="match status" value="1"/>
</dbReference>
<dbReference type="GO" id="GO:0016763">
    <property type="term" value="F:pentosyltransferase activity"/>
    <property type="evidence" value="ECO:0007669"/>
    <property type="project" value="InterPro"/>
</dbReference>